<feature type="compositionally biased region" description="Basic and acidic residues" evidence="2">
    <location>
        <begin position="302"/>
        <end position="312"/>
    </location>
</feature>
<dbReference type="RefSeq" id="WP_133797142.1">
    <property type="nucleotide sequence ID" value="NZ_SOCA01000011.1"/>
</dbReference>
<sequence>MKDPDPLSAQWLALARRTARKVNLGWWLEKLTPLLIVTGVLAFVLILTLRSRGVDVNAAQAGPWAAGSLAMLIVVSHLLARSRFITPTQALVRLESQWRLHNALSVAQAGRGPWPEIPARKTDGWQWSWTRLTAPWLTSAASIALALWMPLSPEAIATQPPVEPQAWQQMDEWLEKLEEEKLITPEEKDEQAAKIAELRDQPPDKWFSHDSLHASDTLKEQLQRDMAQMAQNLAAIERSLNALQNYADKLSQTSKDQMMKDLDEALKSLQNSALELNPDLLKELAQIDPKNLQSLSKEQLDQMRESLKKSAGECEGMSKNPGFLGDGEGEDDELAEMLRQMGEGEPGSGQEGDGPGEGGISRGPGTAPLTLSEDENNFGTNKNEAVSNSDYSRAQLSTMLSLQDGEHEVDKTYQGPGAAGSTAHQGQGGEQVWRETLTPEEKAVLKRVFK</sequence>
<keyword evidence="3" id="KW-0472">Membrane</keyword>
<proteinExistence type="predicted"/>
<evidence type="ECO:0000256" key="1">
    <source>
        <dbReference type="SAM" id="Coils"/>
    </source>
</evidence>
<feature type="transmembrane region" description="Helical" evidence="3">
    <location>
        <begin position="61"/>
        <end position="80"/>
    </location>
</feature>
<dbReference type="EMBL" id="SOCA01000011">
    <property type="protein sequence ID" value="TDU64269.1"/>
    <property type="molecule type" value="Genomic_DNA"/>
</dbReference>
<organism evidence="4 5">
    <name type="scientific">Prosthecobacter fusiformis</name>
    <dbReference type="NCBI Taxonomy" id="48464"/>
    <lineage>
        <taxon>Bacteria</taxon>
        <taxon>Pseudomonadati</taxon>
        <taxon>Verrucomicrobiota</taxon>
        <taxon>Verrucomicrobiia</taxon>
        <taxon>Verrucomicrobiales</taxon>
        <taxon>Verrucomicrobiaceae</taxon>
        <taxon>Prosthecobacter</taxon>
    </lineage>
</organism>
<dbReference type="OrthoDB" id="182324at2"/>
<feature type="transmembrane region" description="Helical" evidence="3">
    <location>
        <begin position="31"/>
        <end position="49"/>
    </location>
</feature>
<feature type="coiled-coil region" evidence="1">
    <location>
        <begin position="219"/>
        <end position="253"/>
    </location>
</feature>
<accession>A0A4R7RJR7</accession>
<reference evidence="4 5" key="1">
    <citation type="submission" date="2019-03" db="EMBL/GenBank/DDBJ databases">
        <title>Genomic Encyclopedia of Archaeal and Bacterial Type Strains, Phase II (KMG-II): from individual species to whole genera.</title>
        <authorList>
            <person name="Goeker M."/>
        </authorList>
    </citation>
    <scope>NUCLEOTIDE SEQUENCE [LARGE SCALE GENOMIC DNA]</scope>
    <source>
        <strain evidence="4 5">ATCC 25309</strain>
    </source>
</reference>
<protein>
    <submittedName>
        <fullName evidence="4">Uncharacterized protein</fullName>
    </submittedName>
</protein>
<evidence type="ECO:0000256" key="3">
    <source>
        <dbReference type="SAM" id="Phobius"/>
    </source>
</evidence>
<feature type="compositionally biased region" description="Gly residues" evidence="2">
    <location>
        <begin position="344"/>
        <end position="362"/>
    </location>
</feature>
<evidence type="ECO:0000256" key="2">
    <source>
        <dbReference type="SAM" id="MobiDB-lite"/>
    </source>
</evidence>
<evidence type="ECO:0000313" key="5">
    <source>
        <dbReference type="Proteomes" id="UP000295662"/>
    </source>
</evidence>
<feature type="compositionally biased region" description="Polar residues" evidence="2">
    <location>
        <begin position="377"/>
        <end position="401"/>
    </location>
</feature>
<dbReference type="AlphaFoldDB" id="A0A4R7RJR7"/>
<feature type="region of interest" description="Disordered" evidence="2">
    <location>
        <begin position="302"/>
        <end position="437"/>
    </location>
</feature>
<name>A0A4R7RJR7_9BACT</name>
<keyword evidence="3" id="KW-1133">Transmembrane helix</keyword>
<dbReference type="Proteomes" id="UP000295662">
    <property type="component" value="Unassembled WGS sequence"/>
</dbReference>
<keyword evidence="1" id="KW-0175">Coiled coil</keyword>
<evidence type="ECO:0000313" key="4">
    <source>
        <dbReference type="EMBL" id="TDU64269.1"/>
    </source>
</evidence>
<keyword evidence="5" id="KW-1185">Reference proteome</keyword>
<comment type="caution">
    <text evidence="4">The sequence shown here is derived from an EMBL/GenBank/DDBJ whole genome shotgun (WGS) entry which is preliminary data.</text>
</comment>
<keyword evidence="3" id="KW-0812">Transmembrane</keyword>
<gene>
    <name evidence="4" type="ORF">EI77_04155</name>
</gene>